<comment type="caution">
    <text evidence="2">The sequence shown here is derived from an EMBL/GenBank/DDBJ whole genome shotgun (WGS) entry which is preliminary data.</text>
</comment>
<feature type="signal peptide" evidence="1">
    <location>
        <begin position="1"/>
        <end position="23"/>
    </location>
</feature>
<protein>
    <submittedName>
        <fullName evidence="2">Uncharacterized protein</fullName>
    </submittedName>
</protein>
<feature type="chain" id="PRO_5014143417" evidence="1">
    <location>
        <begin position="24"/>
        <end position="186"/>
    </location>
</feature>
<dbReference type="EMBL" id="MSFO01000001">
    <property type="protein sequence ID" value="PLB53960.1"/>
    <property type="molecule type" value="Genomic_DNA"/>
</dbReference>
<dbReference type="Proteomes" id="UP000234275">
    <property type="component" value="Unassembled WGS sequence"/>
</dbReference>
<evidence type="ECO:0000256" key="1">
    <source>
        <dbReference type="SAM" id="SignalP"/>
    </source>
</evidence>
<organism evidence="2 3">
    <name type="scientific">Aspergillus steynii IBT 23096</name>
    <dbReference type="NCBI Taxonomy" id="1392250"/>
    <lineage>
        <taxon>Eukaryota</taxon>
        <taxon>Fungi</taxon>
        <taxon>Dikarya</taxon>
        <taxon>Ascomycota</taxon>
        <taxon>Pezizomycotina</taxon>
        <taxon>Eurotiomycetes</taxon>
        <taxon>Eurotiomycetidae</taxon>
        <taxon>Eurotiales</taxon>
        <taxon>Aspergillaceae</taxon>
        <taxon>Aspergillus</taxon>
        <taxon>Aspergillus subgen. Circumdati</taxon>
    </lineage>
</organism>
<dbReference type="PROSITE" id="PS51257">
    <property type="entry name" value="PROKAR_LIPOPROTEIN"/>
    <property type="match status" value="1"/>
</dbReference>
<name>A0A2I2GM78_9EURO</name>
<proteinExistence type="predicted"/>
<keyword evidence="1" id="KW-0732">Signal</keyword>
<keyword evidence="3" id="KW-1185">Reference proteome</keyword>
<evidence type="ECO:0000313" key="2">
    <source>
        <dbReference type="EMBL" id="PLB53960.1"/>
    </source>
</evidence>
<dbReference type="AlphaFoldDB" id="A0A2I2GM78"/>
<dbReference type="RefSeq" id="XP_024709262.1">
    <property type="nucleotide sequence ID" value="XM_024855328.1"/>
</dbReference>
<evidence type="ECO:0000313" key="3">
    <source>
        <dbReference type="Proteomes" id="UP000234275"/>
    </source>
</evidence>
<reference evidence="2 3" key="1">
    <citation type="submission" date="2016-12" db="EMBL/GenBank/DDBJ databases">
        <title>The genomes of Aspergillus section Nigri reveals drivers in fungal speciation.</title>
        <authorList>
            <consortium name="DOE Joint Genome Institute"/>
            <person name="Vesth T.C."/>
            <person name="Nybo J."/>
            <person name="Theobald S."/>
            <person name="Brandl J."/>
            <person name="Frisvad J.C."/>
            <person name="Nielsen K.F."/>
            <person name="Lyhne E.K."/>
            <person name="Kogle M.E."/>
            <person name="Kuo A."/>
            <person name="Riley R."/>
            <person name="Clum A."/>
            <person name="Nolan M."/>
            <person name="Lipzen A."/>
            <person name="Salamov A."/>
            <person name="Henrissat B."/>
            <person name="Wiebenga A."/>
            <person name="De Vries R.P."/>
            <person name="Grigoriev I.V."/>
            <person name="Mortensen U.H."/>
            <person name="Andersen M.R."/>
            <person name="Baker S.E."/>
        </authorList>
    </citation>
    <scope>NUCLEOTIDE SEQUENCE [LARGE SCALE GENOMIC DNA]</scope>
    <source>
        <strain evidence="2 3">IBT 23096</strain>
    </source>
</reference>
<dbReference type="GeneID" id="36563034"/>
<sequence>MRPSQALALAFAAGLSLAPGAVAVLGTSCLSAMNTLQELPIEILKHVQEHSCAAGCKPQLGHWSKYGKQAVLEPIVEDGSKRTELPEGKEAMVDYIDAIFKSVESQCHDQIDGRAHFCDDAEKINPFMECARKEVHASSAHELPKLTKHMNEKSCKKVEEYAKSPALWDEDFPKHFQNYVEKCDEL</sequence>
<dbReference type="STRING" id="1392250.A0A2I2GM78"/>
<gene>
    <name evidence="2" type="ORF">P170DRAFT_6678</name>
</gene>
<accession>A0A2I2GM78</accession>
<dbReference type="OrthoDB" id="4428927at2759"/>
<dbReference type="VEuPathDB" id="FungiDB:P170DRAFT_6678"/>